<proteinExistence type="predicted"/>
<organism evidence="3 4">
    <name type="scientific">Kipferlia bialata</name>
    <dbReference type="NCBI Taxonomy" id="797122"/>
    <lineage>
        <taxon>Eukaryota</taxon>
        <taxon>Metamonada</taxon>
        <taxon>Carpediemonas-like organisms</taxon>
        <taxon>Kipferlia</taxon>
    </lineage>
</organism>
<evidence type="ECO:0000313" key="4">
    <source>
        <dbReference type="Proteomes" id="UP000265618"/>
    </source>
</evidence>
<feature type="transmembrane region" description="Helical" evidence="2">
    <location>
        <begin position="169"/>
        <end position="186"/>
    </location>
</feature>
<keyword evidence="4" id="KW-1185">Reference proteome</keyword>
<feature type="compositionally biased region" description="Pro residues" evidence="1">
    <location>
        <begin position="11"/>
        <end position="20"/>
    </location>
</feature>
<keyword evidence="2" id="KW-0812">Transmembrane</keyword>
<feature type="non-terminal residue" evidence="3">
    <location>
        <position position="1"/>
    </location>
</feature>
<evidence type="ECO:0000256" key="2">
    <source>
        <dbReference type="SAM" id="Phobius"/>
    </source>
</evidence>
<feature type="transmembrane region" description="Helical" evidence="2">
    <location>
        <begin position="107"/>
        <end position="126"/>
    </location>
</feature>
<feature type="transmembrane region" description="Helical" evidence="2">
    <location>
        <begin position="192"/>
        <end position="210"/>
    </location>
</feature>
<name>A0A9K3GN04_9EUKA</name>
<feature type="transmembrane region" description="Helical" evidence="2">
    <location>
        <begin position="49"/>
        <end position="69"/>
    </location>
</feature>
<dbReference type="EMBL" id="BDIP01003969">
    <property type="protein sequence ID" value="GIQ88331.1"/>
    <property type="molecule type" value="Genomic_DNA"/>
</dbReference>
<reference evidence="3 4" key="1">
    <citation type="journal article" date="2018" name="PLoS ONE">
        <title>The draft genome of Kipferlia bialata reveals reductive genome evolution in fornicate parasites.</title>
        <authorList>
            <person name="Tanifuji G."/>
            <person name="Takabayashi S."/>
            <person name="Kume K."/>
            <person name="Takagi M."/>
            <person name="Nakayama T."/>
            <person name="Kamikawa R."/>
            <person name="Inagaki Y."/>
            <person name="Hashimoto T."/>
        </authorList>
    </citation>
    <scope>NUCLEOTIDE SEQUENCE [LARGE SCALE GENOMIC DNA]</scope>
    <source>
        <strain evidence="3">NY0173</strain>
    </source>
</reference>
<protein>
    <submittedName>
        <fullName evidence="3">Uncharacterized protein</fullName>
    </submittedName>
</protein>
<dbReference type="Proteomes" id="UP000265618">
    <property type="component" value="Unassembled WGS sequence"/>
</dbReference>
<accession>A0A9K3GN04</accession>
<sequence>MGVDVPDPEEQAPPPHPPPAQVSGCDQSCLGLFGSRAPTQPFFVGPGSIYAPVSYVVCILLCLVFRLLYGLQRNKWGVVLGLCLIDVICIVTISIQGVLNTRRDRPITSLVVTSTTTAGLCLLSYLMSLGAMNNGLEVIFLYPETACSLVLQYYQVEATGSRITPRTRTNLRVFTLAMTILAWAALAPFHGTVVTISAAVLVLAFQFYAFKMWHQSSAKETMVRDQAQKSTG</sequence>
<feature type="compositionally biased region" description="Acidic residues" evidence="1">
    <location>
        <begin position="1"/>
        <end position="10"/>
    </location>
</feature>
<evidence type="ECO:0000313" key="3">
    <source>
        <dbReference type="EMBL" id="GIQ88331.1"/>
    </source>
</evidence>
<keyword evidence="2" id="KW-0472">Membrane</keyword>
<dbReference type="AlphaFoldDB" id="A0A9K3GN04"/>
<evidence type="ECO:0000256" key="1">
    <source>
        <dbReference type="SAM" id="MobiDB-lite"/>
    </source>
</evidence>
<feature type="region of interest" description="Disordered" evidence="1">
    <location>
        <begin position="1"/>
        <end position="23"/>
    </location>
</feature>
<feature type="transmembrane region" description="Helical" evidence="2">
    <location>
        <begin position="76"/>
        <end position="95"/>
    </location>
</feature>
<comment type="caution">
    <text evidence="3">The sequence shown here is derived from an EMBL/GenBank/DDBJ whole genome shotgun (WGS) entry which is preliminary data.</text>
</comment>
<keyword evidence="2" id="KW-1133">Transmembrane helix</keyword>
<gene>
    <name evidence="3" type="ORF">KIPB_010557</name>
</gene>